<keyword evidence="4" id="KW-0677">Repeat</keyword>
<dbReference type="InterPro" id="IPR001343">
    <property type="entry name" value="Hemolysn_Ca-bd"/>
</dbReference>
<dbReference type="PANTHER" id="PTHR43606:SF2">
    <property type="entry name" value="ALKALINE PHOSPHATASE FAMILY PROTEIN (AFU_ORTHOLOGUE AFUA_5G03860)"/>
    <property type="match status" value="1"/>
</dbReference>
<dbReference type="PRINTS" id="PR00313">
    <property type="entry name" value="CABNDNGRPT"/>
</dbReference>
<gene>
    <name evidence="9" type="ORF">H6G43_04990</name>
</gene>
<dbReference type="InterPro" id="IPR038081">
    <property type="entry name" value="CalX-like_sf"/>
</dbReference>
<dbReference type="Pfam" id="PF09423">
    <property type="entry name" value="PhoD"/>
    <property type="match status" value="1"/>
</dbReference>
<dbReference type="Proteomes" id="UP000660270">
    <property type="component" value="Unassembled WGS sequence"/>
</dbReference>
<dbReference type="InterPro" id="IPR018946">
    <property type="entry name" value="PhoD-like_MPP"/>
</dbReference>
<dbReference type="InterPro" id="IPR029052">
    <property type="entry name" value="Metallo-depent_PP-like"/>
</dbReference>
<name>A0ABR8IMS7_APHFL</name>
<dbReference type="InterPro" id="IPR002126">
    <property type="entry name" value="Cadherin-like_dom"/>
</dbReference>
<evidence type="ECO:0000256" key="4">
    <source>
        <dbReference type="ARBA" id="ARBA00022737"/>
    </source>
</evidence>
<feature type="domain" description="Cadherin" evidence="7">
    <location>
        <begin position="303"/>
        <end position="406"/>
    </location>
</feature>
<evidence type="ECO:0000259" key="7">
    <source>
        <dbReference type="PROSITE" id="PS50268"/>
    </source>
</evidence>
<dbReference type="Gene3D" id="2.60.40.2030">
    <property type="match status" value="1"/>
</dbReference>
<evidence type="ECO:0000256" key="3">
    <source>
        <dbReference type="ARBA" id="ARBA00022729"/>
    </source>
</evidence>
<dbReference type="CDD" id="cd11304">
    <property type="entry name" value="Cadherin_repeat"/>
    <property type="match status" value="1"/>
</dbReference>
<dbReference type="InterPro" id="IPR001322">
    <property type="entry name" value="Lamin_tail_dom"/>
</dbReference>
<evidence type="ECO:0000256" key="6">
    <source>
        <dbReference type="ARBA" id="ARBA00023136"/>
    </source>
</evidence>
<dbReference type="SUPFAM" id="SSF56300">
    <property type="entry name" value="Metallo-dependent phosphatases"/>
    <property type="match status" value="1"/>
</dbReference>
<dbReference type="InterPro" id="IPR052900">
    <property type="entry name" value="Phospholipid_Metab_Enz"/>
</dbReference>
<dbReference type="SUPFAM" id="SSF141072">
    <property type="entry name" value="CalX-like"/>
    <property type="match status" value="1"/>
</dbReference>
<evidence type="ECO:0000256" key="5">
    <source>
        <dbReference type="ARBA" id="ARBA00022837"/>
    </source>
</evidence>
<dbReference type="Gene3D" id="2.160.20.160">
    <property type="match status" value="1"/>
</dbReference>
<dbReference type="CDD" id="cd09971">
    <property type="entry name" value="SdiA-regulated"/>
    <property type="match status" value="1"/>
</dbReference>
<dbReference type="Pfam" id="PF03160">
    <property type="entry name" value="Calx-beta"/>
    <property type="match status" value="1"/>
</dbReference>
<evidence type="ECO:0000313" key="9">
    <source>
        <dbReference type="EMBL" id="MBD2684609.1"/>
    </source>
</evidence>
<dbReference type="PROSITE" id="PS51841">
    <property type="entry name" value="LTD"/>
    <property type="match status" value="1"/>
</dbReference>
<dbReference type="RefSeq" id="WP_190384931.1">
    <property type="nucleotide sequence ID" value="NZ_JACJTM010000007.1"/>
</dbReference>
<feature type="domain" description="LTD" evidence="8">
    <location>
        <begin position="401"/>
        <end position="532"/>
    </location>
</feature>
<dbReference type="SMART" id="SM00237">
    <property type="entry name" value="Calx_beta"/>
    <property type="match status" value="1"/>
</dbReference>
<comment type="subcellular location">
    <subcellularLocation>
        <location evidence="1">Cell membrane</location>
    </subcellularLocation>
</comment>
<organism evidence="9 10">
    <name type="scientific">Aphanizomenon flos-aquae FACHB-1249</name>
    <dbReference type="NCBI Taxonomy" id="2692889"/>
    <lineage>
        <taxon>Bacteria</taxon>
        <taxon>Bacillati</taxon>
        <taxon>Cyanobacteriota</taxon>
        <taxon>Cyanophyceae</taxon>
        <taxon>Nostocales</taxon>
        <taxon>Aphanizomenonaceae</taxon>
        <taxon>Aphanizomenon</taxon>
    </lineage>
</organism>
<dbReference type="Gene3D" id="2.60.40.60">
    <property type="entry name" value="Cadherins"/>
    <property type="match status" value="1"/>
</dbReference>
<evidence type="ECO:0000256" key="2">
    <source>
        <dbReference type="ARBA" id="ARBA00022475"/>
    </source>
</evidence>
<dbReference type="Pfam" id="PF16655">
    <property type="entry name" value="PhoD_N"/>
    <property type="match status" value="1"/>
</dbReference>
<dbReference type="InterPro" id="IPR011049">
    <property type="entry name" value="Serralysin-like_metalloprot_C"/>
</dbReference>
<dbReference type="EMBL" id="JACJTM010000007">
    <property type="protein sequence ID" value="MBD2684609.1"/>
    <property type="molecule type" value="Genomic_DNA"/>
</dbReference>
<sequence>MSINNVDLSKYTRIGRYDLPEPKRTTAPANNLLAQEASAVTYNWDTNTLFVLGDGGKSIVQVSKTGQLIDSMTLAPSSSPQGTDFYDPEGLTYIGSGKFVLIEERDRQANLFTYTKDTTLTKSNVKTVKLGTTIGNIGIEGISWDPQTNGYIAVKEVTPAGIFQTTIDFTAGTASNGSATTINSIDLFDPAKAGIADFADVFALSNLSSLNAKSDSSHLLILSQESGKIVNIDRAGNVFSTLTITADTGNPLSVADQSHEGLTMDNDGYLYVVSENGGGDIDHPQLWVYAPSIVTNQAPTAVVLNNKIASIAENTSTKTKIKVADIAITDDGLGTNNLTVTGTDANFFEVDTAGLYIKAGTVLDYETKTSYSITVNVDDSTVGSTPDTNIVYTLAVTDIANETPVTSSIFITEVAPWSSGNSPVAADWFELTNTGTSSIDVTGWKFDDNSNSFGSAVALSGVTNIAAGESVIFIEGATVNSIFRSNWFGVNPPVGLQIGNYTGSGVGLSTSGDAVNIYNSTGVLQANVVFGASPAGPFATFDNSALVNNATISTLSSAAVNGAFTAVNSSQEIGSPGTIPPMITISATDANAAELGGDTGSFRITRTGVTTNALTVNYTVKTGTGQATSSDYKPNLSGSIAIAAGQSFADILITPVDDPTVEGSETVTITLVDTANYDLGTTATAAINITDSNVNPLGFSGVAAGDVTSHDVILWTRTFDSVTKKGDNANLVAQVSTDPSFGVIAFTYNVSGANDGLDRDGTIKLNATGLQSGTKYYYRFQSAAGNFSNVGTFKTAPESNIEASVRFGFSGDVDGLMRPYTSTQSFHSLNLDFFGFLGDTMYATASTGSPAAANPVINPTQALSDYHRKYLENIQPVSNGGFAGLETIFISQANYTALDNHELGNKQLINGGAPGALATASGNGSSNITDDVNTTGAFINQTVGFKTLIQAYSDYQPIKEKIISAPNDPRTNGTQQLYLAQQWGDNVIYINTDTRTYRDVRLKTATGADDTAARADNPNRTLLGATQLAWLKETLLTAQNNGTIWKFVAVSSPIDQLGAIGSGSDSGKSWIGGYRAERNNLLKFIADNGIKNVVFLSADDHQNRINELTYTDNGVVKLLPNALSIVGGPMGATGPDNITDHSFANIQSLANTLANGQIAANVNPIGLAANFPGLKNVVRENDTNPTQIEPVDFYSPDTFNYTVFDISVDGKTLNINVQGVNSYAQNSFPEPSTANPVRSILSFSLDADTHTQIKFATTSADSIAIQSSQILFTSDGADIVESSTPNTTINAGNGDDIINVNSDCEVFGNDGNDTVNIGTTGLAGNTNVDGGNGNDTINVVQGGTGNNVFGAGGDDNLQVVEGSGQFLFGGSGKDTLRSSGNNNRLYGGSGDDTLYSSINDYLSGGDGDDVLFAGTGSGNRLTGGIGIDKFYIANAALPTAKNIVTDFTLGTDVIVIGGISTATQFTNLALSQVGGDTLIKVGNIELASLLGITSSTLTANNFTFVG</sequence>
<keyword evidence="6" id="KW-0472">Membrane</keyword>
<dbReference type="Gene3D" id="3.60.21.70">
    <property type="entry name" value="PhoD-like phosphatase"/>
    <property type="match status" value="1"/>
</dbReference>
<proteinExistence type="predicted"/>
<keyword evidence="3" id="KW-0732">Signal</keyword>
<protein>
    <submittedName>
        <fullName evidence="9">SdiA-regulated domain-containing protein</fullName>
    </submittedName>
</protein>
<evidence type="ECO:0000313" key="10">
    <source>
        <dbReference type="Proteomes" id="UP000660270"/>
    </source>
</evidence>
<dbReference type="SUPFAM" id="SSF50956">
    <property type="entry name" value="Thermostable phytase (3-phytase)"/>
    <property type="match status" value="1"/>
</dbReference>
<dbReference type="InterPro" id="IPR032093">
    <property type="entry name" value="PhoD_N"/>
</dbReference>
<keyword evidence="2" id="KW-1003">Cell membrane</keyword>
<accession>A0ABR8IMS7</accession>
<dbReference type="Pfam" id="PF06977">
    <property type="entry name" value="SdiA-regulated"/>
    <property type="match status" value="1"/>
</dbReference>
<dbReference type="PANTHER" id="PTHR43606">
    <property type="entry name" value="PHOSPHATASE, PUTATIVE (AFU_ORTHOLOGUE AFUA_6G08710)-RELATED"/>
    <property type="match status" value="1"/>
</dbReference>
<dbReference type="Gene3D" id="2.60.40.380">
    <property type="entry name" value="Purple acid phosphatase-like, N-terminal"/>
    <property type="match status" value="1"/>
</dbReference>
<dbReference type="GeneID" id="78220293"/>
<dbReference type="Pfam" id="PF00932">
    <property type="entry name" value="LTD"/>
    <property type="match status" value="1"/>
</dbReference>
<keyword evidence="10" id="KW-1185">Reference proteome</keyword>
<comment type="caution">
    <text evidence="9">The sequence shown here is derived from an EMBL/GenBank/DDBJ whole genome shotgun (WGS) entry which is preliminary data.</text>
</comment>
<dbReference type="InterPro" id="IPR038607">
    <property type="entry name" value="PhoD-like_sf"/>
</dbReference>
<reference evidence="9 10" key="1">
    <citation type="journal article" date="2020" name="ISME J.">
        <title>Comparative genomics reveals insights into cyanobacterial evolution and habitat adaptation.</title>
        <authorList>
            <person name="Chen M.Y."/>
            <person name="Teng W.K."/>
            <person name="Zhao L."/>
            <person name="Hu C.X."/>
            <person name="Zhou Y.K."/>
            <person name="Han B.P."/>
            <person name="Song L.R."/>
            <person name="Shu W.S."/>
        </authorList>
    </citation>
    <scope>NUCLEOTIDE SEQUENCE [LARGE SCALE GENOMIC DNA]</scope>
    <source>
        <strain evidence="9 10">FACHB-1249</strain>
    </source>
</reference>
<dbReference type="PROSITE" id="PS50268">
    <property type="entry name" value="CADHERIN_2"/>
    <property type="match status" value="1"/>
</dbReference>
<dbReference type="SUPFAM" id="SSF51120">
    <property type="entry name" value="beta-Roll"/>
    <property type="match status" value="1"/>
</dbReference>
<evidence type="ECO:0000259" key="8">
    <source>
        <dbReference type="PROSITE" id="PS51841"/>
    </source>
</evidence>
<dbReference type="InterPro" id="IPR003644">
    <property type="entry name" value="Calx_beta"/>
</dbReference>
<dbReference type="InterPro" id="IPR009722">
    <property type="entry name" value="YjiK/CarP"/>
</dbReference>
<dbReference type="Pfam" id="PF00353">
    <property type="entry name" value="HemolysinCabind"/>
    <property type="match status" value="2"/>
</dbReference>
<keyword evidence="5" id="KW-0106">Calcium</keyword>
<evidence type="ECO:0000256" key="1">
    <source>
        <dbReference type="ARBA" id="ARBA00004236"/>
    </source>
</evidence>